<keyword evidence="2" id="KW-1185">Reference proteome</keyword>
<accession>A0A9P6CPX8</accession>
<reference evidence="1" key="1">
    <citation type="submission" date="2020-11" db="EMBL/GenBank/DDBJ databases">
        <authorList>
            <consortium name="DOE Joint Genome Institute"/>
            <person name="Ahrendt S."/>
            <person name="Riley R."/>
            <person name="Andreopoulos W."/>
            <person name="Labutti K."/>
            <person name="Pangilinan J."/>
            <person name="Ruiz-Duenas F.J."/>
            <person name="Barrasa J.M."/>
            <person name="Sanchez-Garcia M."/>
            <person name="Camarero S."/>
            <person name="Miyauchi S."/>
            <person name="Serrano A."/>
            <person name="Linde D."/>
            <person name="Babiker R."/>
            <person name="Drula E."/>
            <person name="Ayuso-Fernandez I."/>
            <person name="Pacheco R."/>
            <person name="Padilla G."/>
            <person name="Ferreira P."/>
            <person name="Barriuso J."/>
            <person name="Kellner H."/>
            <person name="Castanera R."/>
            <person name="Alfaro M."/>
            <person name="Ramirez L."/>
            <person name="Pisabarro A.G."/>
            <person name="Kuo A."/>
            <person name="Tritt A."/>
            <person name="Lipzen A."/>
            <person name="He G."/>
            <person name="Yan M."/>
            <person name="Ng V."/>
            <person name="Cullen D."/>
            <person name="Martin F."/>
            <person name="Rosso M.-N."/>
            <person name="Henrissat B."/>
            <person name="Hibbett D."/>
            <person name="Martinez A.T."/>
            <person name="Grigoriev I.V."/>
        </authorList>
    </citation>
    <scope>NUCLEOTIDE SEQUENCE</scope>
    <source>
        <strain evidence="1">CIRM-BRFM 674</strain>
    </source>
</reference>
<comment type="caution">
    <text evidence="1">The sequence shown here is derived from an EMBL/GenBank/DDBJ whole genome shotgun (WGS) entry which is preliminary data.</text>
</comment>
<proteinExistence type="predicted"/>
<organism evidence="1 2">
    <name type="scientific">Pholiota conissans</name>
    <dbReference type="NCBI Taxonomy" id="109636"/>
    <lineage>
        <taxon>Eukaryota</taxon>
        <taxon>Fungi</taxon>
        <taxon>Dikarya</taxon>
        <taxon>Basidiomycota</taxon>
        <taxon>Agaricomycotina</taxon>
        <taxon>Agaricomycetes</taxon>
        <taxon>Agaricomycetidae</taxon>
        <taxon>Agaricales</taxon>
        <taxon>Agaricineae</taxon>
        <taxon>Strophariaceae</taxon>
        <taxon>Pholiota</taxon>
    </lineage>
</organism>
<name>A0A9P6CPX8_9AGAR</name>
<dbReference type="EMBL" id="MU155378">
    <property type="protein sequence ID" value="KAF9474457.1"/>
    <property type="molecule type" value="Genomic_DNA"/>
</dbReference>
<dbReference type="Proteomes" id="UP000807469">
    <property type="component" value="Unassembled WGS sequence"/>
</dbReference>
<evidence type="ECO:0000313" key="1">
    <source>
        <dbReference type="EMBL" id="KAF9474457.1"/>
    </source>
</evidence>
<evidence type="ECO:0000313" key="2">
    <source>
        <dbReference type="Proteomes" id="UP000807469"/>
    </source>
</evidence>
<gene>
    <name evidence="1" type="ORF">BDN70DRAFT_314918</name>
</gene>
<protein>
    <submittedName>
        <fullName evidence="1">Uncharacterized protein</fullName>
    </submittedName>
</protein>
<sequence>MRRTRCWHSLMKGGNSLEEDNRSSFSPRAVISYHHIVELTISIQSNVCCVFLLATPSVTMACCLYLTDSENLSETLTSPTRLELLISTYIVITCCARDDVDGARNEWKCGVCDSMLDDVATSPLLNPSTPQQRLE</sequence>
<dbReference type="AlphaFoldDB" id="A0A9P6CPX8"/>